<protein>
    <submittedName>
        <fullName evidence="1">Fatty-acid--CoA ligase</fullName>
    </submittedName>
</protein>
<reference evidence="1 2" key="1">
    <citation type="journal article" date="2019" name="Emerg. Microbes Infect.">
        <title>Comprehensive subspecies identification of 175 nontuberculous mycobacteria species based on 7547 genomic profiles.</title>
        <authorList>
            <person name="Matsumoto Y."/>
            <person name="Kinjo T."/>
            <person name="Motooka D."/>
            <person name="Nabeya D."/>
            <person name="Jung N."/>
            <person name="Uechi K."/>
            <person name="Horii T."/>
            <person name="Iida T."/>
            <person name="Fujita J."/>
            <person name="Nakamura S."/>
        </authorList>
    </citation>
    <scope>NUCLEOTIDE SEQUENCE [LARGE SCALE GENOMIC DNA]</scope>
    <source>
        <strain evidence="1 2">JCM 15658</strain>
    </source>
</reference>
<keyword evidence="2" id="KW-1185">Reference proteome</keyword>
<name>A0AAD1N0U4_MYCMB</name>
<proteinExistence type="predicted"/>
<dbReference type="EMBL" id="AP022617">
    <property type="protein sequence ID" value="BBZ63069.1"/>
    <property type="molecule type" value="Genomic_DNA"/>
</dbReference>
<evidence type="ECO:0000313" key="2">
    <source>
        <dbReference type="Proteomes" id="UP000466039"/>
    </source>
</evidence>
<organism evidence="1 2">
    <name type="scientific">Mycolicibacterium monacense</name>
    <name type="common">Mycobacterium monacense</name>
    <dbReference type="NCBI Taxonomy" id="85693"/>
    <lineage>
        <taxon>Bacteria</taxon>
        <taxon>Bacillati</taxon>
        <taxon>Actinomycetota</taxon>
        <taxon>Actinomycetes</taxon>
        <taxon>Mycobacteriales</taxon>
        <taxon>Mycobacteriaceae</taxon>
        <taxon>Mycolicibacterium</taxon>
    </lineage>
</organism>
<sequence length="224" mass="24810">MAVSGEDAVTTGVAGSLILTSDYRVADPSRVWPLLERRRAELAAIGAHHVFVHTSISEPDRVLVTMALHTVEPVADLLRSHVFFDWFDAVGVADLPAVFAGELVDRFHIEPGHHWTAKAPAVVIAGVTVVRDVDTLLGQVHRTRDLFRRNGIENVWIFRALDDPHEVMFLQDVADEASARRWLERPETAEKWLAEAGVGAYPPVFVGALRHVMRIDVAEHVNGP</sequence>
<evidence type="ECO:0000313" key="1">
    <source>
        <dbReference type="EMBL" id="BBZ63069.1"/>
    </source>
</evidence>
<dbReference type="Proteomes" id="UP000466039">
    <property type="component" value="Chromosome"/>
</dbReference>
<gene>
    <name evidence="1" type="primary">fadD16</name>
    <name evidence="1" type="ORF">MMON_43700</name>
</gene>
<dbReference type="AlphaFoldDB" id="A0AAD1N0U4"/>
<keyword evidence="1" id="KW-0436">Ligase</keyword>
<dbReference type="GO" id="GO:0016874">
    <property type="term" value="F:ligase activity"/>
    <property type="evidence" value="ECO:0007669"/>
    <property type="project" value="UniProtKB-KW"/>
</dbReference>
<accession>A0AAD1N0U4</accession>